<dbReference type="RefSeq" id="WP_169020974.1">
    <property type="nucleotide sequence ID" value="NZ_JABBMT010000027.1"/>
</dbReference>
<organism evidence="3 4">
    <name type="scientific">Pseudoalteromonas arctica</name>
    <dbReference type="NCBI Taxonomy" id="394751"/>
    <lineage>
        <taxon>Bacteria</taxon>
        <taxon>Pseudomonadati</taxon>
        <taxon>Pseudomonadota</taxon>
        <taxon>Gammaproteobacteria</taxon>
        <taxon>Alteromonadales</taxon>
        <taxon>Pseudoalteromonadaceae</taxon>
        <taxon>Pseudoalteromonas</taxon>
    </lineage>
</organism>
<dbReference type="EMBL" id="JABBMT010000027">
    <property type="protein sequence ID" value="NMM42031.1"/>
    <property type="molecule type" value="Genomic_DNA"/>
</dbReference>
<comment type="caution">
    <text evidence="3">The sequence shown here is derived from an EMBL/GenBank/DDBJ whole genome shotgun (WGS) entry which is preliminary data.</text>
</comment>
<keyword evidence="1" id="KW-0328">Glycosyltransferase</keyword>
<evidence type="ECO:0000313" key="3">
    <source>
        <dbReference type="EMBL" id="NMM42031.1"/>
    </source>
</evidence>
<dbReference type="Pfam" id="PF03808">
    <property type="entry name" value="Glyco_tran_WecG"/>
    <property type="match status" value="1"/>
</dbReference>
<dbReference type="InterPro" id="IPR004629">
    <property type="entry name" value="WecG_TagA_CpsF"/>
</dbReference>
<gene>
    <name evidence="3" type="ORF">HHO47_14695</name>
</gene>
<keyword evidence="2" id="KW-0808">Transferase</keyword>
<dbReference type="CDD" id="cd06533">
    <property type="entry name" value="Glyco_transf_WecG_TagA"/>
    <property type="match status" value="1"/>
</dbReference>
<sequence length="243" mass="28064">MKESFKQLDSKVRSKEQLNRLLKINGNKKFTLTTFVNPFSYNVLCAEPSLIQAMDIILSDGSLHKTLHNLFHENKVDRVSFDFSSIASEVLAQAAERQAKVVLIGAKPGLVDIAKSNFEKMYPGLNVVYTHHGYFENEQHREQVINQADQCKPEIVIVGMGTPYQEHFLVEYSQKANNACQLFTCGGFIEQSSIKADYYHPLIKKLGLRWLQRAIMHSHVRNRLIRDYPIFVLKYCYTHVRRK</sequence>
<evidence type="ECO:0000256" key="2">
    <source>
        <dbReference type="ARBA" id="ARBA00022679"/>
    </source>
</evidence>
<accession>A0A7Y0DWH7</accession>
<proteinExistence type="predicted"/>
<evidence type="ECO:0000313" key="4">
    <source>
        <dbReference type="Proteomes" id="UP000570493"/>
    </source>
</evidence>
<name>A0A7Y0DWH7_9GAMM</name>
<keyword evidence="4" id="KW-1185">Reference proteome</keyword>
<reference evidence="3" key="1">
    <citation type="submission" date="2020-04" db="EMBL/GenBank/DDBJ databases">
        <title>Genome Sequencing for Pseudoaltermonas arctica.</title>
        <authorList>
            <person name="Elkins N.S."/>
        </authorList>
    </citation>
    <scope>NUCLEOTIDE SEQUENCE [LARGE SCALE GENOMIC DNA]</scope>
    <source>
        <strain evidence="3">NEC-BIFX-2020_0012</strain>
    </source>
</reference>
<protein>
    <submittedName>
        <fullName evidence="3">WecB/TagA/CpsF family glycosyltransferase</fullName>
    </submittedName>
</protein>
<dbReference type="PANTHER" id="PTHR34136:SF1">
    <property type="entry name" value="UDP-N-ACETYL-D-MANNOSAMINURONIC ACID TRANSFERASE"/>
    <property type="match status" value="1"/>
</dbReference>
<dbReference type="PANTHER" id="PTHR34136">
    <property type="match status" value="1"/>
</dbReference>
<dbReference type="GO" id="GO:0016758">
    <property type="term" value="F:hexosyltransferase activity"/>
    <property type="evidence" value="ECO:0007669"/>
    <property type="project" value="TreeGrafter"/>
</dbReference>
<dbReference type="AlphaFoldDB" id="A0A7Y0DWH7"/>
<dbReference type="Proteomes" id="UP000570493">
    <property type="component" value="Unassembled WGS sequence"/>
</dbReference>
<evidence type="ECO:0000256" key="1">
    <source>
        <dbReference type="ARBA" id="ARBA00022676"/>
    </source>
</evidence>